<protein>
    <submittedName>
        <fullName evidence="1">T9SS C-terminal target domain-containing protein</fullName>
    </submittedName>
</protein>
<dbReference type="Proteomes" id="UP000249248">
    <property type="component" value="Unassembled WGS sequence"/>
</dbReference>
<evidence type="ECO:0000313" key="1">
    <source>
        <dbReference type="EMBL" id="PZE15788.1"/>
    </source>
</evidence>
<dbReference type="Gene3D" id="2.60.40.4070">
    <property type="match status" value="1"/>
</dbReference>
<gene>
    <name evidence="1" type="ORF">DNU06_16075</name>
</gene>
<accession>A0A2W1NM35</accession>
<dbReference type="EMBL" id="QKSB01000016">
    <property type="protein sequence ID" value="PZE15788.1"/>
    <property type="molecule type" value="Genomic_DNA"/>
</dbReference>
<comment type="caution">
    <text evidence="1">The sequence shown here is derived from an EMBL/GenBank/DDBJ whole genome shotgun (WGS) entry which is preliminary data.</text>
</comment>
<organism evidence="1 2">
    <name type="scientific">Putridiphycobacter roseus</name>
    <dbReference type="NCBI Taxonomy" id="2219161"/>
    <lineage>
        <taxon>Bacteria</taxon>
        <taxon>Pseudomonadati</taxon>
        <taxon>Bacteroidota</taxon>
        <taxon>Flavobacteriia</taxon>
        <taxon>Flavobacteriales</taxon>
        <taxon>Crocinitomicaceae</taxon>
        <taxon>Putridiphycobacter</taxon>
    </lineage>
</organism>
<name>A0A2W1NM35_9FLAO</name>
<evidence type="ECO:0000313" key="2">
    <source>
        <dbReference type="Proteomes" id="UP000249248"/>
    </source>
</evidence>
<sequence>MNMKKIGINLIIIIAGLASFSFVGPNAKNNTGGLDGRAAGCTFSDGFIFMEFNNVKARIETGGILWTERAISRAAYEVPKTDDFKGPKVIYSGALWMGGTDNNGQLRLAAQKFVQDGPDFWAGPLSTFGGNPGNYDPSLPQDASLNIVRANGDAEIIPEECAKYDQFFTIDKGTVLRFSQWWLCQQGLLPADECESVTELSADTMLKILNWPAHGDVSLGQDYYLAPFYDNPNGPEGLNGRYDPIIDGDYPWYDLNDDVDCRDDRRVTLFGDETNWWVFNDKGNIHQASQGEPIGMEIRAQAFSFATNDEINDMTFYNYEMINRGTQTLKNAYFAQYVDPDIGGNLDDYVGCDVGRGLGFCFNGDGNDDAGSSPYKWGANPPAIGIDFFEGPYQDADAGIVNFPGLPSGDNPLTESTPAGSQLAYEYKGIPYEGLGIGYGDSIPDNERMGMRRFFYYNNVAGGILGDPDTAPEFYGFMDGFWGASGNPQTFGDNGLTGSVPSNFMFPGDSDPAGWATAAAGQAPDVSAGVEWSEISAGNATGDRRFAQVAGPFTLKPGALNNLTVGVVYGRSFDGDLLASVNAMKTADSKAQSLFDACFEILEPPLAPKMSIQEMENELIILLDGSQTGTEDYEEIDEINIPIRDEDGNLNDRSYRFQGYQVFQMINADASVSDITEIEMARLVAQCDIVDGVSKLVNYEFNEEDGISVPKVKVDGDDKGLQHSFRITEDLFATGDRTLINHKKYYYIAVSYAHNEFLKYDPNTADGIPGQKTPYLVSRRSASFGQIESVTAIPHNPSVEADGTVYGTYYGWTPKIKQIEGEGNGGNELELSASSLQEILENNEIDVVEYANGGGPVDVKVIDPLNLQSGDYILELDKNAGISRGAVKSDTYWRLIRTNGGTVDTVLSDYTIGTANEQIIPEWGISVSMQQYEYGGELNSTTWTTSPISSSIKFADSSKIWLSGVMDSDINFTTNWIRAGSSVAPADDDESCSPTLWVNNPCYYYDRAPITDASQSWEGVLDGIMTSFKYVGYEVYGMPMGNPGDNPTTEANEGYFKLSTTQFSTFNIAQMHDVDVIITSDQSLWTKCPVIEMNDNENQTVGGSDVLELRGQASINKDGSPVTDGDQGMGWFPGYAINVSTGKRLNMLYGENSWLGGDNGNDMIWNPSHRYVTSTGEPLMGGMHYVYILDAVGDMPVYDEGKYAQTNLAKKTKAGHEAVFDYCTWIAEPMGIEFRENLETDVTIKARVSKPYTERDETKGANKGMPKYGFSITESDRVQTGVTSELESLLDIINVVPNPYYAYSEYEDGRLDNQIKITNLPEVCNVKIFNMQGSLIRQYTKDDPLTSLNWDLTNTVGVPIASGVYIIHIEVPGVGEKILKWFGTMRKVDLDNI</sequence>
<keyword evidence="2" id="KW-1185">Reference proteome</keyword>
<proteinExistence type="predicted"/>
<reference evidence="1 2" key="1">
    <citation type="submission" date="2018-06" db="EMBL/GenBank/DDBJ databases">
        <title>The draft genome sequence of Crocinitomix sp. SM1701.</title>
        <authorList>
            <person name="Zhang X."/>
        </authorList>
    </citation>
    <scope>NUCLEOTIDE SEQUENCE [LARGE SCALE GENOMIC DNA]</scope>
    <source>
        <strain evidence="1 2">SM1701</strain>
    </source>
</reference>